<proteinExistence type="predicted"/>
<feature type="region of interest" description="Disordered" evidence="1">
    <location>
        <begin position="101"/>
        <end position="123"/>
    </location>
</feature>
<dbReference type="Proteomes" id="UP000503349">
    <property type="component" value="Chromosome 15"/>
</dbReference>
<keyword evidence="3" id="KW-1185">Reference proteome</keyword>
<organism evidence="2 3">
    <name type="scientific">Channa argus</name>
    <name type="common">Northern snakehead</name>
    <name type="synonym">Ophicephalus argus</name>
    <dbReference type="NCBI Taxonomy" id="215402"/>
    <lineage>
        <taxon>Eukaryota</taxon>
        <taxon>Metazoa</taxon>
        <taxon>Chordata</taxon>
        <taxon>Craniata</taxon>
        <taxon>Vertebrata</taxon>
        <taxon>Euteleostomi</taxon>
        <taxon>Actinopterygii</taxon>
        <taxon>Neopterygii</taxon>
        <taxon>Teleostei</taxon>
        <taxon>Neoteleostei</taxon>
        <taxon>Acanthomorphata</taxon>
        <taxon>Anabantaria</taxon>
        <taxon>Anabantiformes</taxon>
        <taxon>Channoidei</taxon>
        <taxon>Channidae</taxon>
        <taxon>Channa</taxon>
    </lineage>
</organism>
<evidence type="ECO:0000313" key="3">
    <source>
        <dbReference type="Proteomes" id="UP000503349"/>
    </source>
</evidence>
<dbReference type="AlphaFoldDB" id="A0A6G1QCU2"/>
<protein>
    <submittedName>
        <fullName evidence="2">Uncharacterized protein</fullName>
    </submittedName>
</protein>
<reference evidence="3" key="2">
    <citation type="submission" date="2019-02" db="EMBL/GenBank/DDBJ databases">
        <title>Opniocepnalus argus Var Kimnra genome.</title>
        <authorList>
            <person name="Zhou C."/>
            <person name="Xiao S."/>
        </authorList>
    </citation>
    <scope>NUCLEOTIDE SEQUENCE [LARGE SCALE GENOMIC DNA]</scope>
</reference>
<evidence type="ECO:0000313" key="2">
    <source>
        <dbReference type="EMBL" id="KAF3700365.1"/>
    </source>
</evidence>
<reference evidence="2 3" key="1">
    <citation type="submission" date="2019-02" db="EMBL/GenBank/DDBJ databases">
        <title>Opniocepnalus argus genome.</title>
        <authorList>
            <person name="Zhou C."/>
            <person name="Xiao S."/>
        </authorList>
    </citation>
    <scope>NUCLEOTIDE SEQUENCE [LARGE SCALE GENOMIC DNA]</scope>
    <source>
        <strain evidence="2">OARG1902GOOAL</strain>
        <tissue evidence="2">Muscle</tissue>
    </source>
</reference>
<feature type="compositionally biased region" description="Basic and acidic residues" evidence="1">
    <location>
        <begin position="104"/>
        <end position="123"/>
    </location>
</feature>
<name>A0A6G1QCU2_CHAAH</name>
<gene>
    <name evidence="2" type="ORF">EXN66_Car016052</name>
</gene>
<sequence length="123" mass="14062">MCIPAHIVWPFCCKQREDISLDGICRGGLNCCHHTKTLKETQTGACYRCSPVKEIAGFNTVSKLTEILKVLNMHSNNLQKHKESLLIYGYIQGTHMPCKKRTNHQSETEMLPHDQSRYKLDST</sequence>
<dbReference type="EMBL" id="CM015726">
    <property type="protein sequence ID" value="KAF3700365.1"/>
    <property type="molecule type" value="Genomic_DNA"/>
</dbReference>
<accession>A0A6G1QCU2</accession>
<evidence type="ECO:0000256" key="1">
    <source>
        <dbReference type="SAM" id="MobiDB-lite"/>
    </source>
</evidence>